<dbReference type="Gene3D" id="3.40.50.720">
    <property type="entry name" value="NAD(P)-binding Rossmann-like Domain"/>
    <property type="match status" value="1"/>
</dbReference>
<evidence type="ECO:0000313" key="3">
    <source>
        <dbReference type="Proteomes" id="UP001157974"/>
    </source>
</evidence>
<dbReference type="AlphaFoldDB" id="A0AAV8UXG4"/>
<dbReference type="SUPFAM" id="SSF51735">
    <property type="entry name" value="NAD(P)-binding Rossmann-fold domains"/>
    <property type="match status" value="1"/>
</dbReference>
<dbReference type="Pfam" id="PF00107">
    <property type="entry name" value="ADH_zinc_N"/>
    <property type="match status" value="1"/>
</dbReference>
<dbReference type="Gene3D" id="3.90.180.10">
    <property type="entry name" value="Medium-chain alcohol dehydrogenases, catalytic domain"/>
    <property type="match status" value="1"/>
</dbReference>
<dbReference type="SUPFAM" id="SSF50129">
    <property type="entry name" value="GroES-like"/>
    <property type="match status" value="1"/>
</dbReference>
<dbReference type="PANTHER" id="PTHR43677">
    <property type="entry name" value="SHORT-CHAIN DEHYDROGENASE/REDUCTASE"/>
    <property type="match status" value="1"/>
</dbReference>
<dbReference type="Proteomes" id="UP001157974">
    <property type="component" value="Unassembled WGS sequence"/>
</dbReference>
<dbReference type="PANTHER" id="PTHR43677:SF4">
    <property type="entry name" value="QUINONE OXIDOREDUCTASE-LIKE PROTEIN 2"/>
    <property type="match status" value="1"/>
</dbReference>
<dbReference type="EMBL" id="JAMWBK010000002">
    <property type="protein sequence ID" value="KAJ8907290.1"/>
    <property type="molecule type" value="Genomic_DNA"/>
</dbReference>
<dbReference type="InterPro" id="IPR013149">
    <property type="entry name" value="ADH-like_C"/>
</dbReference>
<dbReference type="InterPro" id="IPR020843">
    <property type="entry name" value="ER"/>
</dbReference>
<protein>
    <recommendedName>
        <fullName evidence="1">Enoyl reductase (ER) domain-containing protein</fullName>
    </recommendedName>
</protein>
<evidence type="ECO:0000259" key="1">
    <source>
        <dbReference type="SMART" id="SM00829"/>
    </source>
</evidence>
<dbReference type="Pfam" id="PF08240">
    <property type="entry name" value="ADH_N"/>
    <property type="match status" value="1"/>
</dbReference>
<dbReference type="InterPro" id="IPR013154">
    <property type="entry name" value="ADH-like_N"/>
</dbReference>
<proteinExistence type="predicted"/>
<accession>A0AAV8UXG4</accession>
<organism evidence="2 3">
    <name type="scientific">Rhodosorus marinus</name>
    <dbReference type="NCBI Taxonomy" id="101924"/>
    <lineage>
        <taxon>Eukaryota</taxon>
        <taxon>Rhodophyta</taxon>
        <taxon>Stylonematophyceae</taxon>
        <taxon>Stylonematales</taxon>
        <taxon>Stylonemataceae</taxon>
        <taxon>Rhodosorus</taxon>
    </lineage>
</organism>
<name>A0AAV8UXG4_9RHOD</name>
<reference evidence="2 3" key="1">
    <citation type="journal article" date="2023" name="Nat. Commun.">
        <title>Origin of minicircular mitochondrial genomes in red algae.</title>
        <authorList>
            <person name="Lee Y."/>
            <person name="Cho C.H."/>
            <person name="Lee Y.M."/>
            <person name="Park S.I."/>
            <person name="Yang J.H."/>
            <person name="West J.A."/>
            <person name="Bhattacharya D."/>
            <person name="Yoon H.S."/>
        </authorList>
    </citation>
    <scope>NUCLEOTIDE SEQUENCE [LARGE SCALE GENOMIC DNA]</scope>
    <source>
        <strain evidence="2 3">CCMP1338</strain>
        <tissue evidence="2">Whole cell</tissue>
    </source>
</reference>
<feature type="domain" description="Enoyl reductase (ER)" evidence="1">
    <location>
        <begin position="17"/>
        <end position="336"/>
    </location>
</feature>
<dbReference type="InterPro" id="IPR011032">
    <property type="entry name" value="GroES-like_sf"/>
</dbReference>
<gene>
    <name evidence="2" type="ORF">NDN08_007405</name>
</gene>
<dbReference type="InterPro" id="IPR051397">
    <property type="entry name" value="Zn-ADH-like_protein"/>
</dbReference>
<sequence length="346" mass="36684">MNWIMRGAVVKRLGDPGDEGTIVIEDSLPPLEGDVAGGRVRVIVHVVSLNFADLLQVKGQYQERKEPPFIFGTEFSGVVAAVGEGSRLVVGQRVCGVTSDGAVAEKVEVPSDSLFPVPDGVSMEDAASSVVAMGTAWMALMQRARMNSTSRVLVLGAAGGVGSMAVQLCKAIGAHVTGTATNHSKADFVRRLGASSVVEISRTDKDPRNIAKLIRETSKKAQFDIVLDNVGGAPLEAALKCTRWGGQICVVGFASGSVPSLPANILLVKNLTVHGIYWGGHLAQGIPSSLRDSGSAAMSLLQAKRIQPEWRQYELSEITKACQAFQLGHAYGKILIRVRYIPNAAL</sequence>
<comment type="caution">
    <text evidence="2">The sequence shown here is derived from an EMBL/GenBank/DDBJ whole genome shotgun (WGS) entry which is preliminary data.</text>
</comment>
<dbReference type="CDD" id="cd08241">
    <property type="entry name" value="QOR1"/>
    <property type="match status" value="1"/>
</dbReference>
<keyword evidence="3" id="KW-1185">Reference proteome</keyword>
<evidence type="ECO:0000313" key="2">
    <source>
        <dbReference type="EMBL" id="KAJ8907290.1"/>
    </source>
</evidence>
<dbReference type="GO" id="GO:0016491">
    <property type="term" value="F:oxidoreductase activity"/>
    <property type="evidence" value="ECO:0007669"/>
    <property type="project" value="InterPro"/>
</dbReference>
<dbReference type="InterPro" id="IPR036291">
    <property type="entry name" value="NAD(P)-bd_dom_sf"/>
</dbReference>
<dbReference type="SMART" id="SM00829">
    <property type="entry name" value="PKS_ER"/>
    <property type="match status" value="1"/>
</dbReference>